<dbReference type="InParanoid" id="A0A0P0V3Q8"/>
<name>A0A0P0V3Q8_ORYSJ</name>
<reference evidence="3 4" key="3">
    <citation type="journal article" date="2013" name="Rice">
        <title>Improvement of the Oryza sativa Nipponbare reference genome using next generation sequence and optical map data.</title>
        <authorList>
            <person name="Kawahara Y."/>
            <person name="de la Bastide M."/>
            <person name="Hamilton J.P."/>
            <person name="Kanamori H."/>
            <person name="McCombie W.R."/>
            <person name="Ouyang S."/>
            <person name="Schwartz D.C."/>
            <person name="Tanaka T."/>
            <person name="Wu J."/>
            <person name="Zhou S."/>
            <person name="Childs K.L."/>
            <person name="Davidson R.M."/>
            <person name="Lin H."/>
            <person name="Quesada-Ocampo L."/>
            <person name="Vaillancourt B."/>
            <person name="Sakai H."/>
            <person name="Lee S.S."/>
            <person name="Kim J."/>
            <person name="Numa H."/>
            <person name="Itoh T."/>
            <person name="Buell C.R."/>
            <person name="Matsumoto T."/>
        </authorList>
    </citation>
    <scope>NUCLEOTIDE SEQUENCE [LARGE SCALE GENOMIC DNA]</scope>
    <source>
        <strain evidence="4">cv. Nipponbare</strain>
    </source>
</reference>
<evidence type="ECO:0000313" key="3">
    <source>
        <dbReference type="EMBL" id="BAS72438.1"/>
    </source>
</evidence>
<feature type="region of interest" description="Disordered" evidence="1">
    <location>
        <begin position="75"/>
        <end position="97"/>
    </location>
</feature>
<evidence type="ECO:0000256" key="1">
    <source>
        <dbReference type="SAM" id="MobiDB-lite"/>
    </source>
</evidence>
<reference evidence="4" key="1">
    <citation type="journal article" date="2005" name="Nature">
        <title>The map-based sequence of the rice genome.</title>
        <authorList>
            <consortium name="International rice genome sequencing project (IRGSP)"/>
            <person name="Matsumoto T."/>
            <person name="Wu J."/>
            <person name="Kanamori H."/>
            <person name="Katayose Y."/>
            <person name="Fujisawa M."/>
            <person name="Namiki N."/>
            <person name="Mizuno H."/>
            <person name="Yamamoto K."/>
            <person name="Antonio B.A."/>
            <person name="Baba T."/>
            <person name="Sakata K."/>
            <person name="Nagamura Y."/>
            <person name="Aoki H."/>
            <person name="Arikawa K."/>
            <person name="Arita K."/>
            <person name="Bito T."/>
            <person name="Chiden Y."/>
            <person name="Fujitsuka N."/>
            <person name="Fukunaka R."/>
            <person name="Hamada M."/>
            <person name="Harada C."/>
            <person name="Hayashi A."/>
            <person name="Hijishita S."/>
            <person name="Honda M."/>
            <person name="Hosokawa S."/>
            <person name="Ichikawa Y."/>
            <person name="Idonuma A."/>
            <person name="Iijima M."/>
            <person name="Ikeda M."/>
            <person name="Ikeno M."/>
            <person name="Ito K."/>
            <person name="Ito S."/>
            <person name="Ito T."/>
            <person name="Ito Y."/>
            <person name="Ito Y."/>
            <person name="Iwabuchi A."/>
            <person name="Kamiya K."/>
            <person name="Karasawa W."/>
            <person name="Kurita K."/>
            <person name="Katagiri S."/>
            <person name="Kikuta A."/>
            <person name="Kobayashi H."/>
            <person name="Kobayashi N."/>
            <person name="Machita K."/>
            <person name="Maehara T."/>
            <person name="Masukawa M."/>
            <person name="Mizubayashi T."/>
            <person name="Mukai Y."/>
            <person name="Nagasaki H."/>
            <person name="Nagata Y."/>
            <person name="Naito S."/>
            <person name="Nakashima M."/>
            <person name="Nakama Y."/>
            <person name="Nakamichi Y."/>
            <person name="Nakamura M."/>
            <person name="Meguro A."/>
            <person name="Negishi M."/>
            <person name="Ohta I."/>
            <person name="Ohta T."/>
            <person name="Okamoto M."/>
            <person name="Ono N."/>
            <person name="Saji S."/>
            <person name="Sakaguchi M."/>
            <person name="Sakai K."/>
            <person name="Shibata M."/>
            <person name="Shimokawa T."/>
            <person name="Song J."/>
            <person name="Takazaki Y."/>
            <person name="Terasawa K."/>
            <person name="Tsugane M."/>
            <person name="Tsuji K."/>
            <person name="Ueda S."/>
            <person name="Waki K."/>
            <person name="Yamagata H."/>
            <person name="Yamamoto M."/>
            <person name="Yamamoto S."/>
            <person name="Yamane H."/>
            <person name="Yoshiki S."/>
            <person name="Yoshihara R."/>
            <person name="Yukawa K."/>
            <person name="Zhong H."/>
            <person name="Yano M."/>
            <person name="Yuan Q."/>
            <person name="Ouyang S."/>
            <person name="Liu J."/>
            <person name="Jones K.M."/>
            <person name="Gansberger K."/>
            <person name="Moffat K."/>
            <person name="Hill J."/>
            <person name="Bera J."/>
            <person name="Fadrosh D."/>
            <person name="Jin S."/>
            <person name="Johri S."/>
            <person name="Kim M."/>
            <person name="Overton L."/>
            <person name="Reardon M."/>
            <person name="Tsitrin T."/>
            <person name="Vuong H."/>
            <person name="Weaver B."/>
            <person name="Ciecko A."/>
            <person name="Tallon L."/>
            <person name="Jackson J."/>
            <person name="Pai G."/>
            <person name="Aken S.V."/>
            <person name="Utterback T."/>
            <person name="Reidmuller S."/>
            <person name="Feldblyum T."/>
            <person name="Hsiao J."/>
            <person name="Zismann V."/>
            <person name="Iobst S."/>
            <person name="de Vazeille A.R."/>
            <person name="Buell C.R."/>
            <person name="Ying K."/>
            <person name="Li Y."/>
            <person name="Lu T."/>
            <person name="Huang Y."/>
            <person name="Zhao Q."/>
            <person name="Feng Q."/>
            <person name="Zhang L."/>
            <person name="Zhu J."/>
            <person name="Weng Q."/>
            <person name="Mu J."/>
            <person name="Lu Y."/>
            <person name="Fan D."/>
            <person name="Liu Y."/>
            <person name="Guan J."/>
            <person name="Zhang Y."/>
            <person name="Yu S."/>
            <person name="Liu X."/>
            <person name="Zhang Y."/>
            <person name="Hong G."/>
            <person name="Han B."/>
            <person name="Choisne N."/>
            <person name="Demange N."/>
            <person name="Orjeda G."/>
            <person name="Samain S."/>
            <person name="Cattolico L."/>
            <person name="Pelletier E."/>
            <person name="Couloux A."/>
            <person name="Segurens B."/>
            <person name="Wincker P."/>
            <person name="D'Hont A."/>
            <person name="Scarpelli C."/>
            <person name="Weissenbach J."/>
            <person name="Salanoubat M."/>
            <person name="Quetier F."/>
            <person name="Yu Y."/>
            <person name="Kim H.R."/>
            <person name="Rambo T."/>
            <person name="Currie J."/>
            <person name="Collura K."/>
            <person name="Luo M."/>
            <person name="Yang T."/>
            <person name="Ammiraju J.S.S."/>
            <person name="Engler F."/>
            <person name="Soderlund C."/>
            <person name="Wing R.A."/>
            <person name="Palmer L.E."/>
            <person name="de la Bastide M."/>
            <person name="Spiegel L."/>
            <person name="Nascimento L."/>
            <person name="Zutavern T."/>
            <person name="O'Shaughnessy A."/>
            <person name="Dike S."/>
            <person name="Dedhia N."/>
            <person name="Preston R."/>
            <person name="Balija V."/>
            <person name="McCombie W.R."/>
            <person name="Chow T."/>
            <person name="Chen H."/>
            <person name="Chung M."/>
            <person name="Chen C."/>
            <person name="Shaw J."/>
            <person name="Wu H."/>
            <person name="Hsiao K."/>
            <person name="Chao Y."/>
            <person name="Chu M."/>
            <person name="Cheng C."/>
            <person name="Hour A."/>
            <person name="Lee P."/>
            <person name="Lin S."/>
            <person name="Lin Y."/>
            <person name="Liou J."/>
            <person name="Liu S."/>
            <person name="Hsing Y."/>
            <person name="Raghuvanshi S."/>
            <person name="Mohanty A."/>
            <person name="Bharti A.K."/>
            <person name="Gaur A."/>
            <person name="Gupta V."/>
            <person name="Kumar D."/>
            <person name="Ravi V."/>
            <person name="Vij S."/>
            <person name="Kapur A."/>
            <person name="Khurana P."/>
            <person name="Khurana P."/>
            <person name="Khurana J.P."/>
            <person name="Tyagi A.K."/>
            <person name="Gaikwad K."/>
            <person name="Singh A."/>
            <person name="Dalal V."/>
            <person name="Srivastava S."/>
            <person name="Dixit A."/>
            <person name="Pal A.K."/>
            <person name="Ghazi I.A."/>
            <person name="Yadav M."/>
            <person name="Pandit A."/>
            <person name="Bhargava A."/>
            <person name="Sureshbabu K."/>
            <person name="Batra K."/>
            <person name="Sharma T.R."/>
            <person name="Mohapatra T."/>
            <person name="Singh N.K."/>
            <person name="Messing J."/>
            <person name="Nelson A.B."/>
            <person name="Fuks G."/>
            <person name="Kavchok S."/>
            <person name="Keizer G."/>
            <person name="Linton E."/>
            <person name="Llaca V."/>
            <person name="Song R."/>
            <person name="Tanyolac B."/>
            <person name="Young S."/>
            <person name="Ho-Il K."/>
            <person name="Hahn J.H."/>
            <person name="Sangsakoo G."/>
            <person name="Vanavichit A."/>
            <person name="de Mattos Luiz.A.T."/>
            <person name="Zimmer P.D."/>
            <person name="Malone G."/>
            <person name="Dellagostin O."/>
            <person name="de Oliveira A.C."/>
            <person name="Bevan M."/>
            <person name="Bancroft I."/>
            <person name="Minx P."/>
            <person name="Cordum H."/>
            <person name="Wilson R."/>
            <person name="Cheng Z."/>
            <person name="Jin W."/>
            <person name="Jiang J."/>
            <person name="Leong S.A."/>
            <person name="Iwama H."/>
            <person name="Gojobori T."/>
            <person name="Itoh T."/>
            <person name="Niimura Y."/>
            <person name="Fujii Y."/>
            <person name="Habara T."/>
            <person name="Sakai H."/>
            <person name="Sato Y."/>
            <person name="Wilson G."/>
            <person name="Kumar K."/>
            <person name="McCouch S."/>
            <person name="Juretic N."/>
            <person name="Hoen D."/>
            <person name="Wright S."/>
            <person name="Bruskiewich R."/>
            <person name="Bureau T."/>
            <person name="Miyao A."/>
            <person name="Hirochika H."/>
            <person name="Nishikawa T."/>
            <person name="Kadowaki K."/>
            <person name="Sugiura M."/>
            <person name="Burr B."/>
            <person name="Sasaki T."/>
        </authorList>
    </citation>
    <scope>NUCLEOTIDE SEQUENCE [LARGE SCALE GENOMIC DNA]</scope>
    <source>
        <strain evidence="4">cv. Nipponbare</strain>
    </source>
</reference>
<keyword evidence="4" id="KW-1185">Reference proteome</keyword>
<gene>
    <name evidence="3" type="ordered locus">Os01g0519150</name>
    <name evidence="3" type="ORF">OSNPB_010519150</name>
</gene>
<evidence type="ECO:0000313" key="4">
    <source>
        <dbReference type="Proteomes" id="UP000059680"/>
    </source>
</evidence>
<keyword evidence="2" id="KW-0732">Signal</keyword>
<dbReference type="PaxDb" id="39947-A0A0P0V3Q8"/>
<evidence type="ECO:0000256" key="2">
    <source>
        <dbReference type="SAM" id="SignalP"/>
    </source>
</evidence>
<dbReference type="EMBL" id="AP014957">
    <property type="protein sequence ID" value="BAS72438.1"/>
    <property type="molecule type" value="Genomic_DNA"/>
</dbReference>
<dbReference type="AlphaFoldDB" id="A0A0P0V3Q8"/>
<protein>
    <submittedName>
        <fullName evidence="3">Os01g0519150 protein</fullName>
    </submittedName>
</protein>
<feature type="chain" id="PRO_5006056174" evidence="2">
    <location>
        <begin position="21"/>
        <end position="97"/>
    </location>
</feature>
<organism evidence="3 4">
    <name type="scientific">Oryza sativa subsp. japonica</name>
    <name type="common">Rice</name>
    <dbReference type="NCBI Taxonomy" id="39947"/>
    <lineage>
        <taxon>Eukaryota</taxon>
        <taxon>Viridiplantae</taxon>
        <taxon>Streptophyta</taxon>
        <taxon>Embryophyta</taxon>
        <taxon>Tracheophyta</taxon>
        <taxon>Spermatophyta</taxon>
        <taxon>Magnoliopsida</taxon>
        <taxon>Liliopsida</taxon>
        <taxon>Poales</taxon>
        <taxon>Poaceae</taxon>
        <taxon>BOP clade</taxon>
        <taxon>Oryzoideae</taxon>
        <taxon>Oryzeae</taxon>
        <taxon>Oryzinae</taxon>
        <taxon>Oryza</taxon>
        <taxon>Oryza sativa</taxon>
    </lineage>
</organism>
<proteinExistence type="predicted"/>
<sequence length="97" mass="10782">MARLHHWWWRAVARCRGAGGALGCAAMRVRRRGEEEDANGEGGVGINVEVLGGDIVRHGEGLVQRCRGLVRAIRDPERRTSSSSRGGWRRLVEVQRP</sequence>
<accession>A0A0P0V3Q8</accession>
<feature type="signal peptide" evidence="2">
    <location>
        <begin position="1"/>
        <end position="20"/>
    </location>
</feature>
<dbReference type="Proteomes" id="UP000059680">
    <property type="component" value="Chromosome 1"/>
</dbReference>
<reference evidence="3 4" key="2">
    <citation type="journal article" date="2013" name="Plant Cell Physiol.">
        <title>Rice Annotation Project Database (RAP-DB): an integrative and interactive database for rice genomics.</title>
        <authorList>
            <person name="Sakai H."/>
            <person name="Lee S.S."/>
            <person name="Tanaka T."/>
            <person name="Numa H."/>
            <person name="Kim J."/>
            <person name="Kawahara Y."/>
            <person name="Wakimoto H."/>
            <person name="Yang C.C."/>
            <person name="Iwamoto M."/>
            <person name="Abe T."/>
            <person name="Yamada Y."/>
            <person name="Muto A."/>
            <person name="Inokuchi H."/>
            <person name="Ikemura T."/>
            <person name="Matsumoto T."/>
            <person name="Sasaki T."/>
            <person name="Itoh T."/>
        </authorList>
    </citation>
    <scope>NUCLEOTIDE SEQUENCE [LARGE SCALE GENOMIC DNA]</scope>
    <source>
        <strain evidence="4">cv. Nipponbare</strain>
    </source>
</reference>